<dbReference type="PANTHER" id="PTHR46539">
    <property type="entry name" value="E3 UBIQUITIN-PROTEIN LIGASE ATL42"/>
    <property type="match status" value="1"/>
</dbReference>
<dbReference type="GO" id="GO:0008270">
    <property type="term" value="F:zinc ion binding"/>
    <property type="evidence" value="ECO:0007669"/>
    <property type="project" value="UniProtKB-KW"/>
</dbReference>
<dbReference type="AlphaFoldDB" id="A0A8S1S2B9"/>
<keyword evidence="7 9" id="KW-0472">Membrane</keyword>
<evidence type="ECO:0000259" key="11">
    <source>
        <dbReference type="PROSITE" id="PS50089"/>
    </source>
</evidence>
<proteinExistence type="predicted"/>
<evidence type="ECO:0000256" key="10">
    <source>
        <dbReference type="SAM" id="SignalP"/>
    </source>
</evidence>
<keyword evidence="2 9" id="KW-0812">Transmembrane</keyword>
<evidence type="ECO:0000256" key="3">
    <source>
        <dbReference type="ARBA" id="ARBA00022723"/>
    </source>
</evidence>
<evidence type="ECO:0000256" key="8">
    <source>
        <dbReference type="PROSITE-ProRule" id="PRU00175"/>
    </source>
</evidence>
<evidence type="ECO:0000313" key="13">
    <source>
        <dbReference type="Proteomes" id="UP000689195"/>
    </source>
</evidence>
<keyword evidence="13" id="KW-1185">Reference proteome</keyword>
<sequence>MIHFLFYFLITTLGMIKLNINNEYTKKGQIYHLKEFEYYIIQEIENGIMFFSIESADTNRYLFIELIFETPKDGHVNLSFTITQSRQTSKYENNTILATYADLNGDYLHKSYQNILIPAYSYNQGDRFYINIQKRDEEITYKYILKISKNTNIPCPNNCTSNTLGFCNFGICACKDDMIDLDCSKTGIPIIMDNQIENMFISGTKYFYFQQKTQLEKIQLDLEISNMFLSEHSQIFVYIMFENYIYGVATSQFNNQSFSFYSNPQSIYQSEIIDVSKLNNNPDLFRFDRLLLTIVVPGTCQFNINISLPSEDSEQQTNQILIYLFLPLGVIILIVIIVCIIKKCRGVRPNQIGLDDENKKQGITLQQFNEYLKKTKWKDLYQHYPNSEKNLKSSSSESCVICTEDYQKDSICLMTPCYHIFHYKCLQTWVVDKQKEFCPICRQDLNEQSLSKFAQEIKNKELNQQLKKSDLQNKNSNWQIELQQQMQTNSQMIQY</sequence>
<comment type="caution">
    <text evidence="12">The sequence shown here is derived from an EMBL/GenBank/DDBJ whole genome shotgun (WGS) entry which is preliminary data.</text>
</comment>
<feature type="chain" id="PRO_5035851934" description="RING-type domain-containing protein" evidence="10">
    <location>
        <begin position="18"/>
        <end position="495"/>
    </location>
</feature>
<keyword evidence="10" id="KW-0732">Signal</keyword>
<keyword evidence="6 9" id="KW-1133">Transmembrane helix</keyword>
<evidence type="ECO:0000256" key="7">
    <source>
        <dbReference type="ARBA" id="ARBA00023136"/>
    </source>
</evidence>
<keyword evidence="4 8" id="KW-0863">Zinc-finger</keyword>
<dbReference type="SMART" id="SM00184">
    <property type="entry name" value="RING"/>
    <property type="match status" value="1"/>
</dbReference>
<feature type="transmembrane region" description="Helical" evidence="9">
    <location>
        <begin position="320"/>
        <end position="341"/>
    </location>
</feature>
<dbReference type="PANTHER" id="PTHR46539:SF9">
    <property type="entry name" value="RING-H2 FINGER PROTEIN ATL56"/>
    <property type="match status" value="1"/>
</dbReference>
<dbReference type="EMBL" id="CAJJDO010000004">
    <property type="protein sequence ID" value="CAD8135531.1"/>
    <property type="molecule type" value="Genomic_DNA"/>
</dbReference>
<organism evidence="12 13">
    <name type="scientific">Paramecium pentaurelia</name>
    <dbReference type="NCBI Taxonomy" id="43138"/>
    <lineage>
        <taxon>Eukaryota</taxon>
        <taxon>Sar</taxon>
        <taxon>Alveolata</taxon>
        <taxon>Ciliophora</taxon>
        <taxon>Intramacronucleata</taxon>
        <taxon>Oligohymenophorea</taxon>
        <taxon>Peniculida</taxon>
        <taxon>Parameciidae</taxon>
        <taxon>Paramecium</taxon>
    </lineage>
</organism>
<keyword evidence="3" id="KW-0479">Metal-binding</keyword>
<evidence type="ECO:0000256" key="4">
    <source>
        <dbReference type="ARBA" id="ARBA00022771"/>
    </source>
</evidence>
<dbReference type="OrthoDB" id="378752at2759"/>
<dbReference type="InterPro" id="IPR001841">
    <property type="entry name" value="Znf_RING"/>
</dbReference>
<evidence type="ECO:0000256" key="1">
    <source>
        <dbReference type="ARBA" id="ARBA00004370"/>
    </source>
</evidence>
<feature type="signal peptide" evidence="10">
    <location>
        <begin position="1"/>
        <end position="17"/>
    </location>
</feature>
<evidence type="ECO:0000256" key="6">
    <source>
        <dbReference type="ARBA" id="ARBA00022989"/>
    </source>
</evidence>
<protein>
    <recommendedName>
        <fullName evidence="11">RING-type domain-containing protein</fullName>
    </recommendedName>
</protein>
<evidence type="ECO:0000313" key="12">
    <source>
        <dbReference type="EMBL" id="CAD8135531.1"/>
    </source>
</evidence>
<dbReference type="Pfam" id="PF13639">
    <property type="entry name" value="zf-RING_2"/>
    <property type="match status" value="1"/>
</dbReference>
<comment type="subcellular location">
    <subcellularLocation>
        <location evidence="1">Membrane</location>
    </subcellularLocation>
</comment>
<dbReference type="PROSITE" id="PS50089">
    <property type="entry name" value="ZF_RING_2"/>
    <property type="match status" value="1"/>
</dbReference>
<evidence type="ECO:0000256" key="2">
    <source>
        <dbReference type="ARBA" id="ARBA00022692"/>
    </source>
</evidence>
<dbReference type="Proteomes" id="UP000689195">
    <property type="component" value="Unassembled WGS sequence"/>
</dbReference>
<evidence type="ECO:0000256" key="9">
    <source>
        <dbReference type="SAM" id="Phobius"/>
    </source>
</evidence>
<reference evidence="12" key="1">
    <citation type="submission" date="2021-01" db="EMBL/GenBank/DDBJ databases">
        <authorList>
            <consortium name="Genoscope - CEA"/>
            <person name="William W."/>
        </authorList>
    </citation>
    <scope>NUCLEOTIDE SEQUENCE</scope>
</reference>
<accession>A0A8S1S2B9</accession>
<evidence type="ECO:0000256" key="5">
    <source>
        <dbReference type="ARBA" id="ARBA00022833"/>
    </source>
</evidence>
<dbReference type="GO" id="GO:0016020">
    <property type="term" value="C:membrane"/>
    <property type="evidence" value="ECO:0007669"/>
    <property type="project" value="UniProtKB-SubCell"/>
</dbReference>
<name>A0A8S1S2B9_9CILI</name>
<gene>
    <name evidence="12" type="ORF">PPENT_87.1.T0040270</name>
</gene>
<feature type="domain" description="RING-type" evidence="11">
    <location>
        <begin position="399"/>
        <end position="442"/>
    </location>
</feature>
<keyword evidence="5" id="KW-0862">Zinc</keyword>